<evidence type="ECO:0000256" key="1">
    <source>
        <dbReference type="SAM" id="MobiDB-lite"/>
    </source>
</evidence>
<dbReference type="AlphaFoldDB" id="K0RKL3"/>
<feature type="compositionally biased region" description="Gly residues" evidence="1">
    <location>
        <begin position="143"/>
        <end position="160"/>
    </location>
</feature>
<comment type="caution">
    <text evidence="2">The sequence shown here is derived from an EMBL/GenBank/DDBJ whole genome shotgun (WGS) entry which is preliminary data.</text>
</comment>
<feature type="compositionally biased region" description="Basic and acidic residues" evidence="1">
    <location>
        <begin position="101"/>
        <end position="113"/>
    </location>
</feature>
<accession>K0RKL3</accession>
<name>K0RKL3_THAOC</name>
<feature type="non-terminal residue" evidence="2">
    <location>
        <position position="1"/>
    </location>
</feature>
<dbReference type="Proteomes" id="UP000266841">
    <property type="component" value="Unassembled WGS sequence"/>
</dbReference>
<dbReference type="EMBL" id="AGNL01039150">
    <property type="protein sequence ID" value="EJK52849.1"/>
    <property type="molecule type" value="Genomic_DNA"/>
</dbReference>
<reference evidence="2 3" key="1">
    <citation type="journal article" date="2012" name="Genome Biol.">
        <title>Genome and low-iron response of an oceanic diatom adapted to chronic iron limitation.</title>
        <authorList>
            <person name="Lommer M."/>
            <person name="Specht M."/>
            <person name="Roy A.S."/>
            <person name="Kraemer L."/>
            <person name="Andreson R."/>
            <person name="Gutowska M.A."/>
            <person name="Wolf J."/>
            <person name="Bergner S.V."/>
            <person name="Schilhabel M.B."/>
            <person name="Klostermeier U.C."/>
            <person name="Beiko R.G."/>
            <person name="Rosenstiel P."/>
            <person name="Hippler M."/>
            <person name="Laroche J."/>
        </authorList>
    </citation>
    <scope>NUCLEOTIDE SEQUENCE [LARGE SCALE GENOMIC DNA]</scope>
    <source>
        <strain evidence="2 3">CCMP1005</strain>
    </source>
</reference>
<proteinExistence type="predicted"/>
<keyword evidence="3" id="KW-1185">Reference proteome</keyword>
<protein>
    <submittedName>
        <fullName evidence="2">Uncharacterized protein</fullName>
    </submittedName>
</protein>
<evidence type="ECO:0000313" key="2">
    <source>
        <dbReference type="EMBL" id="EJK52849.1"/>
    </source>
</evidence>
<feature type="compositionally biased region" description="Basic and acidic residues" evidence="1">
    <location>
        <begin position="1"/>
        <end position="16"/>
    </location>
</feature>
<evidence type="ECO:0000313" key="3">
    <source>
        <dbReference type="Proteomes" id="UP000266841"/>
    </source>
</evidence>
<gene>
    <name evidence="2" type="ORF">THAOC_27839</name>
</gene>
<feature type="region of interest" description="Disordered" evidence="1">
    <location>
        <begin position="1"/>
        <end position="168"/>
    </location>
</feature>
<organism evidence="2 3">
    <name type="scientific">Thalassiosira oceanica</name>
    <name type="common">Marine diatom</name>
    <dbReference type="NCBI Taxonomy" id="159749"/>
    <lineage>
        <taxon>Eukaryota</taxon>
        <taxon>Sar</taxon>
        <taxon>Stramenopiles</taxon>
        <taxon>Ochrophyta</taxon>
        <taxon>Bacillariophyta</taxon>
        <taxon>Coscinodiscophyceae</taxon>
        <taxon>Thalassiosirophycidae</taxon>
        <taxon>Thalassiosirales</taxon>
        <taxon>Thalassiosiraceae</taxon>
        <taxon>Thalassiosira</taxon>
    </lineage>
</organism>
<sequence>PLDGDGLRNKGRERPAVGEGSGIGEGLERSKVEQLPPSPLWPLSSGNAGRADGASCRTKATVGTRPWRARPSNRGSGARSRNGEIICQPVCPPPAGADGGETSRRESEGREGEGLAVLPPFPSRRRPSPGERRAGGGRRHGGTRGGGCEWGRGEDAGGGPNSRTLTER</sequence>